<dbReference type="AlphaFoldDB" id="A0AAW0CBA4"/>
<dbReference type="SUPFAM" id="SSF54695">
    <property type="entry name" value="POZ domain"/>
    <property type="match status" value="1"/>
</dbReference>
<dbReference type="InterPro" id="IPR000210">
    <property type="entry name" value="BTB/POZ_dom"/>
</dbReference>
<dbReference type="Pfam" id="PF00651">
    <property type="entry name" value="BTB"/>
    <property type="match status" value="1"/>
</dbReference>
<feature type="domain" description="BTB" evidence="1">
    <location>
        <begin position="33"/>
        <end position="134"/>
    </location>
</feature>
<keyword evidence="3" id="KW-1185">Reference proteome</keyword>
<dbReference type="InterPro" id="IPR011333">
    <property type="entry name" value="SKP1/BTB/POZ_sf"/>
</dbReference>
<evidence type="ECO:0000259" key="1">
    <source>
        <dbReference type="Pfam" id="PF00651"/>
    </source>
</evidence>
<dbReference type="Proteomes" id="UP001383192">
    <property type="component" value="Unassembled WGS sequence"/>
</dbReference>
<protein>
    <recommendedName>
        <fullName evidence="1">BTB domain-containing protein</fullName>
    </recommendedName>
</protein>
<evidence type="ECO:0000313" key="3">
    <source>
        <dbReference type="Proteomes" id="UP001383192"/>
    </source>
</evidence>
<accession>A0AAW0CBA4</accession>
<dbReference type="Gene3D" id="3.30.710.10">
    <property type="entry name" value="Potassium Channel Kv1.1, Chain A"/>
    <property type="match status" value="1"/>
</dbReference>
<comment type="caution">
    <text evidence="2">The sequence shown here is derived from an EMBL/GenBank/DDBJ whole genome shotgun (WGS) entry which is preliminary data.</text>
</comment>
<evidence type="ECO:0000313" key="2">
    <source>
        <dbReference type="EMBL" id="KAK7036475.1"/>
    </source>
</evidence>
<proteinExistence type="predicted"/>
<reference evidence="2 3" key="1">
    <citation type="submission" date="2024-01" db="EMBL/GenBank/DDBJ databases">
        <title>A draft genome for a cacao thread blight-causing isolate of Paramarasmius palmivorus.</title>
        <authorList>
            <person name="Baruah I.K."/>
            <person name="Bukari Y."/>
            <person name="Amoako-Attah I."/>
            <person name="Meinhardt L.W."/>
            <person name="Bailey B.A."/>
            <person name="Cohen S.P."/>
        </authorList>
    </citation>
    <scope>NUCLEOTIDE SEQUENCE [LARGE SCALE GENOMIC DNA]</scope>
    <source>
        <strain evidence="2 3">GH-12</strain>
    </source>
</reference>
<gene>
    <name evidence="2" type="ORF">VNI00_011672</name>
</gene>
<organism evidence="2 3">
    <name type="scientific">Paramarasmius palmivorus</name>
    <dbReference type="NCBI Taxonomy" id="297713"/>
    <lineage>
        <taxon>Eukaryota</taxon>
        <taxon>Fungi</taxon>
        <taxon>Dikarya</taxon>
        <taxon>Basidiomycota</taxon>
        <taxon>Agaricomycotina</taxon>
        <taxon>Agaricomycetes</taxon>
        <taxon>Agaricomycetidae</taxon>
        <taxon>Agaricales</taxon>
        <taxon>Marasmiineae</taxon>
        <taxon>Marasmiaceae</taxon>
        <taxon>Paramarasmius</taxon>
    </lineage>
</organism>
<dbReference type="EMBL" id="JAYKXP010000051">
    <property type="protein sequence ID" value="KAK7036475.1"/>
    <property type="molecule type" value="Genomic_DNA"/>
</dbReference>
<name>A0AAW0CBA4_9AGAR</name>
<sequence length="275" mass="30799">MFSPNDSASTTSPNGINFKRMQRMDDYFIPGGDCHFVVGEYYYRVHSYFFTRESTKFQHALAQCYEGGRGSTVTSAIKLNTCTPDEFNNFLWVFYNPIYGIFKAPVSKWSDILKLAHIWEFPEVKALAVRELQQLPMHPVDRISLYEKYGVEQSLLLPFYSELCARDFPLNHEESMKLGFRTTFVIFRAREALRSRPSGVDGRSPLPPNIDSDDTVRTIGSLLAESPASAVTGAGFASLPSRPVPTCDDSGLIDAAHAGIVPVEFAFVLEDVISL</sequence>